<protein>
    <submittedName>
        <fullName evidence="1">Uncharacterized protein</fullName>
    </submittedName>
</protein>
<comment type="caution">
    <text evidence="1">The sequence shown here is derived from an EMBL/GenBank/DDBJ whole genome shotgun (WGS) entry which is preliminary data.</text>
</comment>
<organism evidence="1 2">
    <name type="scientific">Penicillium decumbens</name>
    <dbReference type="NCBI Taxonomy" id="69771"/>
    <lineage>
        <taxon>Eukaryota</taxon>
        <taxon>Fungi</taxon>
        <taxon>Dikarya</taxon>
        <taxon>Ascomycota</taxon>
        <taxon>Pezizomycotina</taxon>
        <taxon>Eurotiomycetes</taxon>
        <taxon>Eurotiomycetidae</taxon>
        <taxon>Eurotiales</taxon>
        <taxon>Aspergillaceae</taxon>
        <taxon>Penicillium</taxon>
    </lineage>
</organism>
<evidence type="ECO:0000313" key="2">
    <source>
        <dbReference type="Proteomes" id="UP000191522"/>
    </source>
</evidence>
<sequence length="107" mass="12442">MQNDTNGMEWISALQKAQRSAHDLLQATNQQLSTQLAAEQDTIRDVLQIYRTGCHRILDDLFRAQEVRMELYRQQMSLVKEQHTQICRELIRGLQELDDRVQGSQGS</sequence>
<reference evidence="2" key="1">
    <citation type="journal article" date="2017" name="Nat. Microbiol.">
        <title>Global analysis of biosynthetic gene clusters reveals vast potential of secondary metabolite production in Penicillium species.</title>
        <authorList>
            <person name="Nielsen J.C."/>
            <person name="Grijseels S."/>
            <person name="Prigent S."/>
            <person name="Ji B."/>
            <person name="Dainat J."/>
            <person name="Nielsen K.F."/>
            <person name="Frisvad J.C."/>
            <person name="Workman M."/>
            <person name="Nielsen J."/>
        </authorList>
    </citation>
    <scope>NUCLEOTIDE SEQUENCE [LARGE SCALE GENOMIC DNA]</scope>
    <source>
        <strain evidence="2">IBT 11843</strain>
    </source>
</reference>
<dbReference type="Proteomes" id="UP000191522">
    <property type="component" value="Unassembled WGS sequence"/>
</dbReference>
<dbReference type="STRING" id="69771.A0A1V6PAW0"/>
<accession>A0A1V6PAW0</accession>
<dbReference type="OrthoDB" id="5374844at2759"/>
<keyword evidence="2" id="KW-1185">Reference proteome</keyword>
<proteinExistence type="predicted"/>
<name>A0A1V6PAW0_PENDC</name>
<dbReference type="AlphaFoldDB" id="A0A1V6PAW0"/>
<evidence type="ECO:0000313" key="1">
    <source>
        <dbReference type="EMBL" id="OQD74144.1"/>
    </source>
</evidence>
<dbReference type="EMBL" id="MDYL01000012">
    <property type="protein sequence ID" value="OQD74144.1"/>
    <property type="molecule type" value="Genomic_DNA"/>
</dbReference>
<gene>
    <name evidence="1" type="ORF">PENDEC_c012G06998</name>
</gene>